<dbReference type="InterPro" id="IPR038305">
    <property type="entry name" value="HeLo_sf"/>
</dbReference>
<organism evidence="2 3">
    <name type="scientific">Dactylonectria macrodidyma</name>
    <dbReference type="NCBI Taxonomy" id="307937"/>
    <lineage>
        <taxon>Eukaryota</taxon>
        <taxon>Fungi</taxon>
        <taxon>Dikarya</taxon>
        <taxon>Ascomycota</taxon>
        <taxon>Pezizomycotina</taxon>
        <taxon>Sordariomycetes</taxon>
        <taxon>Hypocreomycetidae</taxon>
        <taxon>Hypocreales</taxon>
        <taxon>Nectriaceae</taxon>
        <taxon>Dactylonectria</taxon>
    </lineage>
</organism>
<reference evidence="2" key="1">
    <citation type="journal article" date="2021" name="Nat. Commun.">
        <title>Genetic determinants of endophytism in the Arabidopsis root mycobiome.</title>
        <authorList>
            <person name="Mesny F."/>
            <person name="Miyauchi S."/>
            <person name="Thiergart T."/>
            <person name="Pickel B."/>
            <person name="Atanasova L."/>
            <person name="Karlsson M."/>
            <person name="Huettel B."/>
            <person name="Barry K.W."/>
            <person name="Haridas S."/>
            <person name="Chen C."/>
            <person name="Bauer D."/>
            <person name="Andreopoulos W."/>
            <person name="Pangilinan J."/>
            <person name="LaButti K."/>
            <person name="Riley R."/>
            <person name="Lipzen A."/>
            <person name="Clum A."/>
            <person name="Drula E."/>
            <person name="Henrissat B."/>
            <person name="Kohler A."/>
            <person name="Grigoriev I.V."/>
            <person name="Martin F.M."/>
            <person name="Hacquard S."/>
        </authorList>
    </citation>
    <scope>NUCLEOTIDE SEQUENCE</scope>
    <source>
        <strain evidence="2">MPI-CAGE-AT-0147</strain>
    </source>
</reference>
<dbReference type="Pfam" id="PF24476">
    <property type="entry name" value="DUF7580"/>
    <property type="match status" value="1"/>
</dbReference>
<proteinExistence type="predicted"/>
<dbReference type="GO" id="GO:0004672">
    <property type="term" value="F:protein kinase activity"/>
    <property type="evidence" value="ECO:0007669"/>
    <property type="project" value="InterPro"/>
</dbReference>
<dbReference type="PANTHER" id="PTHR37542">
    <property type="entry name" value="HELO DOMAIN-CONTAINING PROTEIN-RELATED"/>
    <property type="match status" value="1"/>
</dbReference>
<dbReference type="InterPro" id="IPR011009">
    <property type="entry name" value="Kinase-like_dom_sf"/>
</dbReference>
<evidence type="ECO:0000313" key="3">
    <source>
        <dbReference type="Proteomes" id="UP000738349"/>
    </source>
</evidence>
<keyword evidence="3" id="KW-1185">Reference proteome</keyword>
<comment type="caution">
    <text evidence="2">The sequence shown here is derived from an EMBL/GenBank/DDBJ whole genome shotgun (WGS) entry which is preliminary data.</text>
</comment>
<dbReference type="Gene3D" id="1.20.120.1020">
    <property type="entry name" value="Prion-inhibition and propagation, HeLo domain"/>
    <property type="match status" value="1"/>
</dbReference>
<protein>
    <recommendedName>
        <fullName evidence="1">Protein kinase domain-containing protein</fullName>
    </recommendedName>
</protein>
<dbReference type="Proteomes" id="UP000738349">
    <property type="component" value="Unassembled WGS sequence"/>
</dbReference>
<dbReference type="OrthoDB" id="1911848at2759"/>
<feature type="domain" description="Protein kinase" evidence="1">
    <location>
        <begin position="233"/>
        <end position="581"/>
    </location>
</feature>
<dbReference type="InterPro" id="IPR029498">
    <property type="entry name" value="HeLo_dom"/>
</dbReference>
<dbReference type="SUPFAM" id="SSF56112">
    <property type="entry name" value="Protein kinase-like (PK-like)"/>
    <property type="match status" value="1"/>
</dbReference>
<dbReference type="PROSITE" id="PS50011">
    <property type="entry name" value="PROTEIN_KINASE_DOM"/>
    <property type="match status" value="1"/>
</dbReference>
<dbReference type="Pfam" id="PF14479">
    <property type="entry name" value="HeLo"/>
    <property type="match status" value="1"/>
</dbReference>
<dbReference type="AlphaFoldDB" id="A0A9P9DHJ6"/>
<accession>A0A9P9DHJ6</accession>
<evidence type="ECO:0000313" key="2">
    <source>
        <dbReference type="EMBL" id="KAH7120735.1"/>
    </source>
</evidence>
<sequence>MSVDVAASVITLIEKSLAIYRAIHVARNFGSDAAQSVMMLRFEAFRYQEWARDNKNITKLYQASKAGMADQSTMALMSHVGANQPISPAATACEALCDAVTQVIEVLRSVDELLTKYDRAFQSRKQPDDLINKRVSSIAIGMGGLQSEMRNAQQKYNQLKESLQSKTSFGHRVKYGIQTWNDADMETLKSLIKRFKYWNDSLRHIAPPSKPHISELRLASQVVSMARSEAQLESVQSAAAESSYESVCRSATLKKKKIEGAMRDPRLEKRWADVKIDPKVATSRRFLTDYFAQDDEAPSPIHAAPDRILVEWYFYDLKWSEKDVNVANDRVESLALQFSTPEKPANLPVLDCTGWVQHPSKKDRALLYKVPDYSSRVSQICKPVTLLELLTTRQPLTSKRLPSLADRFRLAAALATGFLELHTVDWIHKDFGSHNVLLFSDSEGKIRYDKPLISGFDFARPDREGEESLSVRPSKFDLYRHPDVRAVKPSADAVKSSFTRMHDIYSLGLVLFEIGMWTPLESYTKANLSPQDFSNRIQGYVERDLELWMGSRFCSAVQLCLSGNYLRESEAFSLGEFEEVVDEQEGPAIADEDLTNIHQLGFFYRFIVAELHGCQCKLEES</sequence>
<dbReference type="EMBL" id="JAGMUV010000025">
    <property type="protein sequence ID" value="KAH7120735.1"/>
    <property type="molecule type" value="Genomic_DNA"/>
</dbReference>
<name>A0A9P9DHJ6_9HYPO</name>
<dbReference type="Gene3D" id="1.10.510.10">
    <property type="entry name" value="Transferase(Phosphotransferase) domain 1"/>
    <property type="match status" value="1"/>
</dbReference>
<evidence type="ECO:0000259" key="1">
    <source>
        <dbReference type="PROSITE" id="PS50011"/>
    </source>
</evidence>
<dbReference type="InterPro" id="IPR056002">
    <property type="entry name" value="DUF7580"/>
</dbReference>
<dbReference type="GO" id="GO:0005524">
    <property type="term" value="F:ATP binding"/>
    <property type="evidence" value="ECO:0007669"/>
    <property type="project" value="InterPro"/>
</dbReference>
<dbReference type="InterPro" id="IPR000719">
    <property type="entry name" value="Prot_kinase_dom"/>
</dbReference>
<gene>
    <name evidence="2" type="ORF">EDB81DRAFT_766783</name>
</gene>